<dbReference type="Proteomes" id="UP000613768">
    <property type="component" value="Unassembled WGS sequence"/>
</dbReference>
<sequence length="244" mass="25504">MNTITKLIVSAMIASGCSAAASAAVPVHAGIDTSSLQEGAVVGGVLGYGPECQLALFPSREAAANRDMRAAMPLHSGSNSIELGHGVEARNVIGRYVLAQRSMSLQSEGGAASAEGSVYYLFGKPGGAVECVLESSVRRIPLNVVLSDTFDTSESVEVVGWLGLHNGGMVLYTNRESAENNFWIASVPLAGPKLGTPGILPAWKELQPSVNSYIAVTGRIERTNGSGGFTRLMRVDSIRIVESP</sequence>
<name>A0AAW3ZTT9_9GAMM</name>
<evidence type="ECO:0000313" key="2">
    <source>
        <dbReference type="EMBL" id="MBD8528339.1"/>
    </source>
</evidence>
<keyword evidence="1" id="KW-0732">Signal</keyword>
<keyword evidence="3" id="KW-1185">Reference proteome</keyword>
<feature type="chain" id="PRO_5043352189" evidence="1">
    <location>
        <begin position="24"/>
        <end position="244"/>
    </location>
</feature>
<dbReference type="EMBL" id="JACYTR010000135">
    <property type="protein sequence ID" value="MBD8528339.1"/>
    <property type="molecule type" value="Genomic_DNA"/>
</dbReference>
<gene>
    <name evidence="2" type="ORF">IFO71_21550</name>
</gene>
<reference evidence="2 3" key="1">
    <citation type="submission" date="2020-09" db="EMBL/GenBank/DDBJ databases">
        <title>Pseudoxanthomonas sp. CAU 1598 isolated from sand of Yaerae Beach.</title>
        <authorList>
            <person name="Kim W."/>
        </authorList>
    </citation>
    <scope>NUCLEOTIDE SEQUENCE [LARGE SCALE GENOMIC DNA]</scope>
    <source>
        <strain evidence="2 3">CAU 1598</strain>
    </source>
</reference>
<dbReference type="PROSITE" id="PS51257">
    <property type="entry name" value="PROKAR_LIPOPROTEIN"/>
    <property type="match status" value="1"/>
</dbReference>
<evidence type="ECO:0000313" key="3">
    <source>
        <dbReference type="Proteomes" id="UP000613768"/>
    </source>
</evidence>
<evidence type="ECO:0000256" key="1">
    <source>
        <dbReference type="SAM" id="SignalP"/>
    </source>
</evidence>
<proteinExistence type="predicted"/>
<accession>A0AAW3ZTT9</accession>
<comment type="caution">
    <text evidence="2">The sequence shown here is derived from an EMBL/GenBank/DDBJ whole genome shotgun (WGS) entry which is preliminary data.</text>
</comment>
<dbReference type="RefSeq" id="WP_192031753.1">
    <property type="nucleotide sequence ID" value="NZ_JACYTR010000135.1"/>
</dbReference>
<organism evidence="2 3">
    <name type="scientific">Pseudomarimonas arenosa</name>
    <dbReference type="NCBI Taxonomy" id="2774145"/>
    <lineage>
        <taxon>Bacteria</taxon>
        <taxon>Pseudomonadati</taxon>
        <taxon>Pseudomonadota</taxon>
        <taxon>Gammaproteobacteria</taxon>
        <taxon>Lysobacterales</taxon>
        <taxon>Lysobacteraceae</taxon>
        <taxon>Pseudomarimonas</taxon>
    </lineage>
</organism>
<feature type="signal peptide" evidence="1">
    <location>
        <begin position="1"/>
        <end position="23"/>
    </location>
</feature>
<dbReference type="AlphaFoldDB" id="A0AAW3ZTT9"/>
<protein>
    <submittedName>
        <fullName evidence="2">Uncharacterized protein</fullName>
    </submittedName>
</protein>